<protein>
    <submittedName>
        <fullName evidence="2 3">Dehydratase</fullName>
    </submittedName>
</protein>
<dbReference type="CDD" id="cd03454">
    <property type="entry name" value="YdeM"/>
    <property type="match status" value="2"/>
</dbReference>
<evidence type="ECO:0000313" key="4">
    <source>
        <dbReference type="Proteomes" id="UP000051562"/>
    </source>
</evidence>
<dbReference type="PANTHER" id="PTHR43664">
    <property type="entry name" value="MONOAMINE OXIDASE-RELATED"/>
    <property type="match status" value="1"/>
</dbReference>
<dbReference type="EMBL" id="FUYX01000001">
    <property type="protein sequence ID" value="SKB38914.1"/>
    <property type="molecule type" value="Genomic_DNA"/>
</dbReference>
<sequence length="337" mass="37357">MLHFEDFVPGESARSHSIAVSQDDIVAFASRYDAQDFHVDPEAAKASFVGRLIGSGWHSCSLLMRLMAESFLLDATSMGAPGIDEVKWLRPLLPGDSVSARRTVLESKPSRSRPEMGLVRFRLELLNQRDEPVLEQTNWIMFGRKGSGIGPLPGGDWLAHAPHYQRPAAESPLEAPAALPEPPRFFEELDAGSRHELGSFIFTAEEIVAFARSFDPQPFHMDEAAAAASSFGRLAASGWHTAAVWMATMVSHRRRQFAVASGRPARLGPSPGFKNLRWTKPVFAGDRITYFSEVTAKRESASRPQWGLYFHRNTGLNQKGEEVFSFEGCVFVERKPG</sequence>
<organism evidence="2 4">
    <name type="scientific">Bosea thiooxidans</name>
    <dbReference type="NCBI Taxonomy" id="53254"/>
    <lineage>
        <taxon>Bacteria</taxon>
        <taxon>Pseudomonadati</taxon>
        <taxon>Pseudomonadota</taxon>
        <taxon>Alphaproteobacteria</taxon>
        <taxon>Hyphomicrobiales</taxon>
        <taxon>Boseaceae</taxon>
        <taxon>Bosea</taxon>
    </lineage>
</organism>
<reference evidence="3 5" key="2">
    <citation type="submission" date="2017-02" db="EMBL/GenBank/DDBJ databases">
        <authorList>
            <person name="Peterson S.W."/>
        </authorList>
    </citation>
    <scope>NUCLEOTIDE SEQUENCE [LARGE SCALE GENOMIC DNA]</scope>
    <source>
        <strain evidence="3 5">DSM 9653</strain>
    </source>
</reference>
<dbReference type="AlphaFoldDB" id="A0A0Q3KI23"/>
<dbReference type="Pfam" id="PF01575">
    <property type="entry name" value="MaoC_dehydratas"/>
    <property type="match status" value="2"/>
</dbReference>
<evidence type="ECO:0000259" key="1">
    <source>
        <dbReference type="Pfam" id="PF01575"/>
    </source>
</evidence>
<dbReference type="InterPro" id="IPR002539">
    <property type="entry name" value="MaoC-like_dom"/>
</dbReference>
<dbReference type="EMBL" id="LMAR01000051">
    <property type="protein sequence ID" value="KQK29299.1"/>
    <property type="molecule type" value="Genomic_DNA"/>
</dbReference>
<dbReference type="STRING" id="53254.SAMN05660750_00504"/>
<name>A0A0Q3KI23_9HYPH</name>
<keyword evidence="4" id="KW-1185">Reference proteome</keyword>
<gene>
    <name evidence="2" type="ORF">ARD30_18900</name>
    <name evidence="3" type="ORF">SAMN05660750_00504</name>
</gene>
<reference evidence="2 4" key="1">
    <citation type="submission" date="2015-10" db="EMBL/GenBank/DDBJ databases">
        <title>Draft genome of Bosea thiooxidans.</title>
        <authorList>
            <person name="Wang X."/>
        </authorList>
    </citation>
    <scope>NUCLEOTIDE SEQUENCE [LARGE SCALE GENOMIC DNA]</scope>
    <source>
        <strain evidence="2 4">CGMCC 9174</strain>
    </source>
</reference>
<dbReference type="SUPFAM" id="SSF54637">
    <property type="entry name" value="Thioesterase/thiol ester dehydrase-isomerase"/>
    <property type="match status" value="2"/>
</dbReference>
<feature type="domain" description="MaoC-like" evidence="1">
    <location>
        <begin position="9"/>
        <end position="111"/>
    </location>
</feature>
<evidence type="ECO:0000313" key="2">
    <source>
        <dbReference type="EMBL" id="KQK29299.1"/>
    </source>
</evidence>
<evidence type="ECO:0000313" key="5">
    <source>
        <dbReference type="Proteomes" id="UP000190130"/>
    </source>
</evidence>
<dbReference type="OrthoDB" id="9797938at2"/>
<dbReference type="PANTHER" id="PTHR43664:SF1">
    <property type="entry name" value="BETA-METHYLMALYL-COA DEHYDRATASE"/>
    <property type="match status" value="1"/>
</dbReference>
<dbReference type="RefSeq" id="WP_055729467.1">
    <property type="nucleotide sequence ID" value="NZ_FUYX01000001.1"/>
</dbReference>
<dbReference type="Gene3D" id="3.10.129.10">
    <property type="entry name" value="Hotdog Thioesterase"/>
    <property type="match status" value="2"/>
</dbReference>
<dbReference type="InterPro" id="IPR052342">
    <property type="entry name" value="MCH/BMMD"/>
</dbReference>
<proteinExistence type="predicted"/>
<dbReference type="Proteomes" id="UP000051562">
    <property type="component" value="Unassembled WGS sequence"/>
</dbReference>
<evidence type="ECO:0000313" key="3">
    <source>
        <dbReference type="EMBL" id="SKB38914.1"/>
    </source>
</evidence>
<dbReference type="InterPro" id="IPR029069">
    <property type="entry name" value="HotDog_dom_sf"/>
</dbReference>
<dbReference type="Proteomes" id="UP000190130">
    <property type="component" value="Unassembled WGS sequence"/>
</dbReference>
<feature type="domain" description="MaoC-like" evidence="1">
    <location>
        <begin position="203"/>
        <end position="300"/>
    </location>
</feature>
<accession>A0A0Q3KI23</accession>